<sequence>MSDRSYDLVLWGATGFTGRLVAAHIRDHAPADLRWALGGRRRDALDGVASDLGMPDLPIVVADAHDRDVMRALAADTRVVCTTVGPYAVHGTDLVAACAEEGTDYCDLTGELQWMRRMIDAHQADAEASGARILHACGFDSIPFDLGVVFTQQVMQDRHGAPAAVVHGRLKAARGAASGGTVASMVNILGEAVTDSDTRSLLRDPYGLNPVGERQGPDGLERMLPQRDDDFGAWSGPFPMSPVNTRVVRRTHALLGHPWGTDFRYDEAMLTGSGPVGALTAAGIGVGMSVGGVVGGLLSAAAPTRKLLERVLPDPGTGPSPDAQEKGFFDVRFVAEDPASGTTLRTRVLGDRDPGYGATSRMLGETALALAAGEATVGGGHWTPGAALGDSLLRRLPAAAGVTFTVLD</sequence>
<dbReference type="SUPFAM" id="SSF51735">
    <property type="entry name" value="NAD(P)-binding Rossmann-fold domains"/>
    <property type="match status" value="1"/>
</dbReference>
<dbReference type="EMBL" id="CP031165">
    <property type="protein sequence ID" value="AXV07565.1"/>
    <property type="molecule type" value="Genomic_DNA"/>
</dbReference>
<dbReference type="InterPro" id="IPR036291">
    <property type="entry name" value="NAD(P)-bd_dom_sf"/>
</dbReference>
<dbReference type="PANTHER" id="PTHR12286:SF5">
    <property type="entry name" value="SACCHAROPINE DEHYDROGENASE-LIKE OXIDOREDUCTASE"/>
    <property type="match status" value="1"/>
</dbReference>
<organism evidence="2 3">
    <name type="scientific">Euzebya pacifica</name>
    <dbReference type="NCBI Taxonomy" id="1608957"/>
    <lineage>
        <taxon>Bacteria</taxon>
        <taxon>Bacillati</taxon>
        <taxon>Actinomycetota</taxon>
        <taxon>Nitriliruptoria</taxon>
        <taxon>Euzebyales</taxon>
    </lineage>
</organism>
<feature type="domain" description="Saccharopine dehydrogenase NADP binding" evidence="1">
    <location>
        <begin position="9"/>
        <end position="132"/>
    </location>
</feature>
<evidence type="ECO:0000313" key="3">
    <source>
        <dbReference type="Proteomes" id="UP000264006"/>
    </source>
</evidence>
<dbReference type="Pfam" id="PF03435">
    <property type="entry name" value="Sacchrp_dh_NADP"/>
    <property type="match status" value="1"/>
</dbReference>
<reference evidence="2 3" key="1">
    <citation type="submission" date="2018-09" db="EMBL/GenBank/DDBJ databases">
        <title>Complete genome sequence of Euzebya sp. DY32-46 isolated from seawater of Pacific Ocean.</title>
        <authorList>
            <person name="Xu L."/>
            <person name="Wu Y.-H."/>
            <person name="Xu X.-W."/>
        </authorList>
    </citation>
    <scope>NUCLEOTIDE SEQUENCE [LARGE SCALE GENOMIC DNA]</scope>
    <source>
        <strain evidence="2 3">DY32-46</strain>
    </source>
</reference>
<dbReference type="AlphaFoldDB" id="A0A346XZB8"/>
<dbReference type="GO" id="GO:0005886">
    <property type="term" value="C:plasma membrane"/>
    <property type="evidence" value="ECO:0007669"/>
    <property type="project" value="TreeGrafter"/>
</dbReference>
<dbReference type="OrthoDB" id="4369409at2"/>
<keyword evidence="3" id="KW-1185">Reference proteome</keyword>
<dbReference type="InterPro" id="IPR051276">
    <property type="entry name" value="Saccharopine_DH-like_oxidrdct"/>
</dbReference>
<protein>
    <recommendedName>
        <fullName evidence="1">Saccharopine dehydrogenase NADP binding domain-containing protein</fullName>
    </recommendedName>
</protein>
<name>A0A346XZB8_9ACTN</name>
<dbReference type="InterPro" id="IPR005097">
    <property type="entry name" value="Sacchrp_dh_NADP-bd"/>
</dbReference>
<dbReference type="PANTHER" id="PTHR12286">
    <property type="entry name" value="SACCHAROPINE DEHYDROGENASE-LIKE OXIDOREDUCTASE"/>
    <property type="match status" value="1"/>
</dbReference>
<dbReference type="Proteomes" id="UP000264006">
    <property type="component" value="Chromosome"/>
</dbReference>
<dbReference type="GO" id="GO:0009247">
    <property type="term" value="P:glycolipid biosynthetic process"/>
    <property type="evidence" value="ECO:0007669"/>
    <property type="project" value="TreeGrafter"/>
</dbReference>
<dbReference type="RefSeq" id="WP_114592035.1">
    <property type="nucleotide sequence ID" value="NZ_CP031165.1"/>
</dbReference>
<accession>A0A346XZB8</accession>
<dbReference type="Gene3D" id="3.40.50.720">
    <property type="entry name" value="NAD(P)-binding Rossmann-like Domain"/>
    <property type="match status" value="1"/>
</dbReference>
<proteinExistence type="predicted"/>
<gene>
    <name evidence="2" type="ORF">DVS28_a2886</name>
</gene>
<dbReference type="KEGG" id="euz:DVS28_a2886"/>
<evidence type="ECO:0000313" key="2">
    <source>
        <dbReference type="EMBL" id="AXV07565.1"/>
    </source>
</evidence>
<evidence type="ECO:0000259" key="1">
    <source>
        <dbReference type="Pfam" id="PF03435"/>
    </source>
</evidence>